<keyword evidence="7" id="KW-1278">Translocase</keyword>
<reference evidence="13" key="1">
    <citation type="submission" date="2018-09" db="EMBL/GenBank/DDBJ databases">
        <title>Paracoccus onubensis nov. sp. a moderate halophilic bacterium isolated from Gruta de las Maravillas (Aracena, Spain).</title>
        <authorList>
            <person name="Jurado V."/>
            <person name="Gutierrez-Patricio S."/>
            <person name="Gonzalez-Pimentel J.L."/>
            <person name="Miller A.Z."/>
            <person name="Laiz L."/>
            <person name="Saiz-Jimenez C."/>
        </authorList>
    </citation>
    <scope>NUCLEOTIDE SEQUENCE [LARGE SCALE GENOMIC DNA]</scope>
    <source>
        <strain evidence="13">DSM 26381</strain>
    </source>
</reference>
<dbReference type="OrthoDB" id="9780942at2"/>
<dbReference type="Proteomes" id="UP000283587">
    <property type="component" value="Unassembled WGS sequence"/>
</dbReference>
<keyword evidence="3" id="KW-0547">Nucleotide-binding</keyword>
<feature type="domain" description="ABC transporter" evidence="11">
    <location>
        <begin position="27"/>
        <end position="242"/>
    </location>
</feature>
<dbReference type="PANTHER" id="PTHR42734:SF9">
    <property type="entry name" value="ZINC IMPORT ATP-BINDING PROTEIN ZNUC"/>
    <property type="match status" value="1"/>
</dbReference>
<dbReference type="PANTHER" id="PTHR42734">
    <property type="entry name" value="METAL TRANSPORT SYSTEM ATP-BINDING PROTEIN TM_0124-RELATED"/>
    <property type="match status" value="1"/>
</dbReference>
<dbReference type="InterPro" id="IPR017871">
    <property type="entry name" value="ABC_transporter-like_CS"/>
</dbReference>
<keyword evidence="1" id="KW-0813">Transport</keyword>
<keyword evidence="6" id="KW-0864">Zinc transport</keyword>
<name>A0A419A999_9RHOB</name>
<dbReference type="EMBL" id="QZEW01000022">
    <property type="protein sequence ID" value="RJL18668.1"/>
    <property type="molecule type" value="Genomic_DNA"/>
</dbReference>
<feature type="region of interest" description="Disordered" evidence="10">
    <location>
        <begin position="255"/>
        <end position="275"/>
    </location>
</feature>
<accession>A0A419A999</accession>
<dbReference type="PROSITE" id="PS50893">
    <property type="entry name" value="ABC_TRANSPORTER_2"/>
    <property type="match status" value="1"/>
</dbReference>
<evidence type="ECO:0000313" key="12">
    <source>
        <dbReference type="EMBL" id="RJL18668.1"/>
    </source>
</evidence>
<keyword evidence="2" id="KW-1003">Cell membrane</keyword>
<dbReference type="InterPro" id="IPR003439">
    <property type="entry name" value="ABC_transporter-like_ATP-bd"/>
</dbReference>
<dbReference type="GO" id="GO:0016887">
    <property type="term" value="F:ATP hydrolysis activity"/>
    <property type="evidence" value="ECO:0007669"/>
    <property type="project" value="InterPro"/>
</dbReference>
<evidence type="ECO:0000256" key="10">
    <source>
        <dbReference type="SAM" id="MobiDB-lite"/>
    </source>
</evidence>
<evidence type="ECO:0000256" key="4">
    <source>
        <dbReference type="ARBA" id="ARBA00022833"/>
    </source>
</evidence>
<evidence type="ECO:0000256" key="3">
    <source>
        <dbReference type="ARBA" id="ARBA00022741"/>
    </source>
</evidence>
<dbReference type="GO" id="GO:0006829">
    <property type="term" value="P:zinc ion transport"/>
    <property type="evidence" value="ECO:0007669"/>
    <property type="project" value="UniProtKB-KW"/>
</dbReference>
<proteinExistence type="predicted"/>
<dbReference type="Pfam" id="PF00005">
    <property type="entry name" value="ABC_tran"/>
    <property type="match status" value="1"/>
</dbReference>
<evidence type="ECO:0000256" key="9">
    <source>
        <dbReference type="ARBA" id="ARBA00023136"/>
    </source>
</evidence>
<dbReference type="InterPro" id="IPR003593">
    <property type="entry name" value="AAA+_ATPase"/>
</dbReference>
<dbReference type="SMART" id="SM00382">
    <property type="entry name" value="AAA"/>
    <property type="match status" value="1"/>
</dbReference>
<protein>
    <submittedName>
        <fullName evidence="12">Metal ABC transporter ATP-binding protein</fullName>
    </submittedName>
</protein>
<evidence type="ECO:0000256" key="7">
    <source>
        <dbReference type="ARBA" id="ARBA00022967"/>
    </source>
</evidence>
<dbReference type="PROSITE" id="PS00211">
    <property type="entry name" value="ABC_TRANSPORTER_1"/>
    <property type="match status" value="1"/>
</dbReference>
<dbReference type="Gene3D" id="3.40.50.300">
    <property type="entry name" value="P-loop containing nucleotide triphosphate hydrolases"/>
    <property type="match status" value="1"/>
</dbReference>
<evidence type="ECO:0000256" key="2">
    <source>
        <dbReference type="ARBA" id="ARBA00022475"/>
    </source>
</evidence>
<dbReference type="AlphaFoldDB" id="A0A419A999"/>
<sequence length="275" mass="29011">MVVTDGAAGGALAGRAAAREAVAGPLFRIEDLAVRLGGNTILRDVGLSLAPGEIVTVVGPNGSGKSTLLKVVIGAQRPSQGKLWRRPGLRIGYVPQRLHIDPTLPMTVGRFLGLPRRVAPAAAAEALEQAGVGQLAGRQMDGLSGGQFQRVLLARALLARPDLLILDEATQGLDQPGAAAFYLRIEEVRQRLGCAVLMVSHDLHVVMSASDRVICLNGHICCEGAPAHVASAPEYRALFGEGTQGALALYRHHHHGHSHDHDHDHKHCCGGDEDA</sequence>
<evidence type="ECO:0000256" key="1">
    <source>
        <dbReference type="ARBA" id="ARBA00022448"/>
    </source>
</evidence>
<feature type="compositionally biased region" description="Basic and acidic residues" evidence="10">
    <location>
        <begin position="259"/>
        <end position="275"/>
    </location>
</feature>
<evidence type="ECO:0000256" key="5">
    <source>
        <dbReference type="ARBA" id="ARBA00022840"/>
    </source>
</evidence>
<dbReference type="GO" id="GO:0005524">
    <property type="term" value="F:ATP binding"/>
    <property type="evidence" value="ECO:0007669"/>
    <property type="project" value="UniProtKB-KW"/>
</dbReference>
<evidence type="ECO:0000256" key="6">
    <source>
        <dbReference type="ARBA" id="ARBA00022906"/>
    </source>
</evidence>
<organism evidence="12 13">
    <name type="scientific">Paracoccus siganidrum</name>
    <dbReference type="NCBI Taxonomy" id="1276757"/>
    <lineage>
        <taxon>Bacteria</taxon>
        <taxon>Pseudomonadati</taxon>
        <taxon>Pseudomonadota</taxon>
        <taxon>Alphaproteobacteria</taxon>
        <taxon>Rhodobacterales</taxon>
        <taxon>Paracoccaceae</taxon>
        <taxon>Paracoccus</taxon>
    </lineage>
</organism>
<evidence type="ECO:0000313" key="13">
    <source>
        <dbReference type="Proteomes" id="UP000283587"/>
    </source>
</evidence>
<dbReference type="InterPro" id="IPR027417">
    <property type="entry name" value="P-loop_NTPase"/>
</dbReference>
<evidence type="ECO:0000256" key="8">
    <source>
        <dbReference type="ARBA" id="ARBA00023065"/>
    </source>
</evidence>
<dbReference type="GO" id="GO:0010043">
    <property type="term" value="P:response to zinc ion"/>
    <property type="evidence" value="ECO:0007669"/>
    <property type="project" value="TreeGrafter"/>
</dbReference>
<keyword evidence="13" id="KW-1185">Reference proteome</keyword>
<evidence type="ECO:0000259" key="11">
    <source>
        <dbReference type="PROSITE" id="PS50893"/>
    </source>
</evidence>
<keyword evidence="8" id="KW-0406">Ion transport</keyword>
<gene>
    <name evidence="12" type="ORF">D3P05_06725</name>
</gene>
<comment type="caution">
    <text evidence="12">The sequence shown here is derived from an EMBL/GenBank/DDBJ whole genome shotgun (WGS) entry which is preliminary data.</text>
</comment>
<keyword evidence="4" id="KW-0862">Zinc</keyword>
<keyword evidence="5 12" id="KW-0067">ATP-binding</keyword>
<dbReference type="SUPFAM" id="SSF52540">
    <property type="entry name" value="P-loop containing nucleoside triphosphate hydrolases"/>
    <property type="match status" value="1"/>
</dbReference>
<dbReference type="InterPro" id="IPR050153">
    <property type="entry name" value="Metal_Ion_Import_ABC"/>
</dbReference>
<keyword evidence="9" id="KW-0472">Membrane</keyword>